<name>A0A1Y1Z243_9PLEO</name>
<organism evidence="3 4">
    <name type="scientific">Clohesyomyces aquaticus</name>
    <dbReference type="NCBI Taxonomy" id="1231657"/>
    <lineage>
        <taxon>Eukaryota</taxon>
        <taxon>Fungi</taxon>
        <taxon>Dikarya</taxon>
        <taxon>Ascomycota</taxon>
        <taxon>Pezizomycotina</taxon>
        <taxon>Dothideomycetes</taxon>
        <taxon>Pleosporomycetidae</taxon>
        <taxon>Pleosporales</taxon>
        <taxon>Lindgomycetaceae</taxon>
        <taxon>Clohesyomyces</taxon>
    </lineage>
</organism>
<feature type="region of interest" description="Disordered" evidence="2">
    <location>
        <begin position="508"/>
        <end position="534"/>
    </location>
</feature>
<feature type="coiled-coil region" evidence="1">
    <location>
        <begin position="132"/>
        <end position="159"/>
    </location>
</feature>
<dbReference type="OrthoDB" id="10585135at2759"/>
<keyword evidence="1" id="KW-0175">Coiled coil</keyword>
<evidence type="ECO:0000313" key="3">
    <source>
        <dbReference type="EMBL" id="ORY04373.1"/>
    </source>
</evidence>
<dbReference type="Proteomes" id="UP000193144">
    <property type="component" value="Unassembled WGS sequence"/>
</dbReference>
<gene>
    <name evidence="3" type="ORF">BCR34DRAFT_604885</name>
</gene>
<evidence type="ECO:0000256" key="1">
    <source>
        <dbReference type="SAM" id="Coils"/>
    </source>
</evidence>
<proteinExistence type="predicted"/>
<dbReference type="AlphaFoldDB" id="A0A1Y1Z243"/>
<evidence type="ECO:0000313" key="4">
    <source>
        <dbReference type="Proteomes" id="UP000193144"/>
    </source>
</evidence>
<reference evidence="3 4" key="1">
    <citation type="submission" date="2016-07" db="EMBL/GenBank/DDBJ databases">
        <title>Pervasive Adenine N6-methylation of Active Genes in Fungi.</title>
        <authorList>
            <consortium name="DOE Joint Genome Institute"/>
            <person name="Mondo S.J."/>
            <person name="Dannebaum R.O."/>
            <person name="Kuo R.C."/>
            <person name="Labutti K."/>
            <person name="Haridas S."/>
            <person name="Kuo A."/>
            <person name="Salamov A."/>
            <person name="Ahrendt S.R."/>
            <person name="Lipzen A."/>
            <person name="Sullivan W."/>
            <person name="Andreopoulos W.B."/>
            <person name="Clum A."/>
            <person name="Lindquist E."/>
            <person name="Daum C."/>
            <person name="Ramamoorthy G.K."/>
            <person name="Gryganskyi A."/>
            <person name="Culley D."/>
            <person name="Magnuson J.K."/>
            <person name="James T.Y."/>
            <person name="O'Malley M.A."/>
            <person name="Stajich J.E."/>
            <person name="Spatafora J.W."/>
            <person name="Visel A."/>
            <person name="Grigoriev I.V."/>
        </authorList>
    </citation>
    <scope>NUCLEOTIDE SEQUENCE [LARGE SCALE GENOMIC DNA]</scope>
    <source>
        <strain evidence="3 4">CBS 115471</strain>
    </source>
</reference>
<protein>
    <submittedName>
        <fullName evidence="3">Uncharacterized protein</fullName>
    </submittedName>
</protein>
<accession>A0A1Y1Z243</accession>
<dbReference type="EMBL" id="MCFA01000136">
    <property type="protein sequence ID" value="ORY04373.1"/>
    <property type="molecule type" value="Genomic_DNA"/>
</dbReference>
<feature type="compositionally biased region" description="Basic and acidic residues" evidence="2">
    <location>
        <begin position="509"/>
        <end position="534"/>
    </location>
</feature>
<feature type="coiled-coil region" evidence="1">
    <location>
        <begin position="223"/>
        <end position="250"/>
    </location>
</feature>
<sequence>MPLITGKATASSLADGSSGLALVTRSASQNVENYDNSNYLVPSSQHQQPAYWQGEVIVNNWNNSDPTNFQDHEAQIASTDLKNYGNLNALVASPQHQQPPVWPGTVIVKTEKFEYHNHHHQPENTQSYKAQITQQQSQLQETKTAYEKTVEEREALQASLGTFQSEATKYRTDHSTEVERHNATKKKSERYQSQLQVETTAHEQTLKEKESLNALVAEKDGKIQGLEWEKWQLQNDKTSLEQQLEALQITPRGSEQAGLAEQWRQWGLRRESELQAEISELKSTRQASWDRVSALQTENQELKSTLQTSRATISTRDMEIKELKRDKIGDAQTKIAGFRDQHNQCETKQQNFGAKNKGIASDFERRRSEFQASRSQLEVLQTRISRLDPRNGVQYWDRGLRDEQRELKSKGRELAHSIQNILSIINGHSAALKAHYETTQEDLAKDLSAFGTAISNAERKAAETVALHNQMKTALSDLDTQILSIQGGVPERYAEELRWLNNLSATASDRTRARETQRNIESLDRKRRKLEKEL</sequence>
<keyword evidence="4" id="KW-1185">Reference proteome</keyword>
<evidence type="ECO:0000256" key="2">
    <source>
        <dbReference type="SAM" id="MobiDB-lite"/>
    </source>
</evidence>
<feature type="compositionally biased region" description="Basic and acidic residues" evidence="2">
    <location>
        <begin position="169"/>
        <end position="182"/>
    </location>
</feature>
<feature type="region of interest" description="Disordered" evidence="2">
    <location>
        <begin position="169"/>
        <end position="192"/>
    </location>
</feature>
<comment type="caution">
    <text evidence="3">The sequence shown here is derived from an EMBL/GenBank/DDBJ whole genome shotgun (WGS) entry which is preliminary data.</text>
</comment>